<proteinExistence type="predicted"/>
<feature type="non-terminal residue" evidence="2">
    <location>
        <position position="1"/>
    </location>
</feature>
<feature type="compositionally biased region" description="Basic and acidic residues" evidence="1">
    <location>
        <begin position="72"/>
        <end position="83"/>
    </location>
</feature>
<feature type="non-terminal residue" evidence="2">
    <location>
        <position position="328"/>
    </location>
</feature>
<evidence type="ECO:0000256" key="1">
    <source>
        <dbReference type="SAM" id="MobiDB-lite"/>
    </source>
</evidence>
<protein>
    <recommendedName>
        <fullName evidence="3">DUF4861 domain-containing protein</fullName>
    </recommendedName>
</protein>
<sequence>VTFSFLIIIGCIPKGNQQVPQIKLTIRNTLPIDRKNVPVIISIDQFKQVAPDFSFRAFMVIEENTDPQNPRQNDEPIHAQVDDTDYDGERDQLVFLIDLATTEAKTVFVRYVSETAENQMPLTFGFTKQTRAGIFPHLNALAAIESELNVYLLKANGAISVFAKKTEKLELNRLGQEEDNKQPNTIELKRTEDLIGYGGFVLRMRNNDKQYVPHPKDSSPYQHIRVIMDGPVRSTIERIIPSCTVGEKEIELTETLSIYGKSRFVEHRIKIQGSLEGILIETGIPKSRDNQVNKKKGLIQSWQDAILGQSGEGQIGVGLVYPIGFVYP</sequence>
<accession>A0A382NAP3</accession>
<dbReference type="EMBL" id="UINC01098806">
    <property type="protein sequence ID" value="SVC57608.1"/>
    <property type="molecule type" value="Genomic_DNA"/>
</dbReference>
<dbReference type="AlphaFoldDB" id="A0A382NAP3"/>
<dbReference type="InterPro" id="IPR032342">
    <property type="entry name" value="DUF4861"/>
</dbReference>
<dbReference type="Pfam" id="PF16153">
    <property type="entry name" value="DUF4861"/>
    <property type="match status" value="1"/>
</dbReference>
<gene>
    <name evidence="2" type="ORF">METZ01_LOCUS310462</name>
</gene>
<evidence type="ECO:0008006" key="3">
    <source>
        <dbReference type="Google" id="ProtNLM"/>
    </source>
</evidence>
<feature type="region of interest" description="Disordered" evidence="1">
    <location>
        <begin position="64"/>
        <end position="83"/>
    </location>
</feature>
<reference evidence="2" key="1">
    <citation type="submission" date="2018-05" db="EMBL/GenBank/DDBJ databases">
        <authorList>
            <person name="Lanie J.A."/>
            <person name="Ng W.-L."/>
            <person name="Kazmierczak K.M."/>
            <person name="Andrzejewski T.M."/>
            <person name="Davidsen T.M."/>
            <person name="Wayne K.J."/>
            <person name="Tettelin H."/>
            <person name="Glass J.I."/>
            <person name="Rusch D."/>
            <person name="Podicherti R."/>
            <person name="Tsui H.-C.T."/>
            <person name="Winkler M.E."/>
        </authorList>
    </citation>
    <scope>NUCLEOTIDE SEQUENCE</scope>
</reference>
<name>A0A382NAP3_9ZZZZ</name>
<organism evidence="2">
    <name type="scientific">marine metagenome</name>
    <dbReference type="NCBI Taxonomy" id="408172"/>
    <lineage>
        <taxon>unclassified sequences</taxon>
        <taxon>metagenomes</taxon>
        <taxon>ecological metagenomes</taxon>
    </lineage>
</organism>
<evidence type="ECO:0000313" key="2">
    <source>
        <dbReference type="EMBL" id="SVC57608.1"/>
    </source>
</evidence>